<dbReference type="AlphaFoldDB" id="A0AAD6SFF8"/>
<gene>
    <name evidence="2" type="ORF">C8F04DRAFT_1190333</name>
</gene>
<dbReference type="EMBL" id="JARJCM010000135">
    <property type="protein sequence ID" value="KAJ7026668.1"/>
    <property type="molecule type" value="Genomic_DNA"/>
</dbReference>
<sequence length="180" mass="19464">MLCLLSSSLLSGSKTRAGLPLSLDGVRCGGAAAAWASCLAPERALCSASLHRSSSALEHLEDRWSEEEREKGMMAWVCPGWEVERSRVEEGGVQLRDHNEPEYTPSEGKGGQPRDRNKPEHTPVLRDDNVRTFDGAGVREAEGGGGGADEVVDAREAIEENTQDALVRTAWRVQSVPVVV</sequence>
<keyword evidence="3" id="KW-1185">Reference proteome</keyword>
<comment type="caution">
    <text evidence="2">The sequence shown here is derived from an EMBL/GenBank/DDBJ whole genome shotgun (WGS) entry which is preliminary data.</text>
</comment>
<evidence type="ECO:0000256" key="1">
    <source>
        <dbReference type="SAM" id="MobiDB-lite"/>
    </source>
</evidence>
<feature type="compositionally biased region" description="Basic and acidic residues" evidence="1">
    <location>
        <begin position="112"/>
        <end position="128"/>
    </location>
</feature>
<accession>A0AAD6SFF8</accession>
<dbReference type="Proteomes" id="UP001218188">
    <property type="component" value="Unassembled WGS sequence"/>
</dbReference>
<evidence type="ECO:0000313" key="3">
    <source>
        <dbReference type="Proteomes" id="UP001218188"/>
    </source>
</evidence>
<evidence type="ECO:0000313" key="2">
    <source>
        <dbReference type="EMBL" id="KAJ7026668.1"/>
    </source>
</evidence>
<reference evidence="2" key="1">
    <citation type="submission" date="2023-03" db="EMBL/GenBank/DDBJ databases">
        <title>Massive genome expansion in bonnet fungi (Mycena s.s.) driven by repeated elements and novel gene families across ecological guilds.</title>
        <authorList>
            <consortium name="Lawrence Berkeley National Laboratory"/>
            <person name="Harder C.B."/>
            <person name="Miyauchi S."/>
            <person name="Viragh M."/>
            <person name="Kuo A."/>
            <person name="Thoen E."/>
            <person name="Andreopoulos B."/>
            <person name="Lu D."/>
            <person name="Skrede I."/>
            <person name="Drula E."/>
            <person name="Henrissat B."/>
            <person name="Morin E."/>
            <person name="Kohler A."/>
            <person name="Barry K."/>
            <person name="LaButti K."/>
            <person name="Morin E."/>
            <person name="Salamov A."/>
            <person name="Lipzen A."/>
            <person name="Mereny Z."/>
            <person name="Hegedus B."/>
            <person name="Baldrian P."/>
            <person name="Stursova M."/>
            <person name="Weitz H."/>
            <person name="Taylor A."/>
            <person name="Grigoriev I.V."/>
            <person name="Nagy L.G."/>
            <person name="Martin F."/>
            <person name="Kauserud H."/>
        </authorList>
    </citation>
    <scope>NUCLEOTIDE SEQUENCE</scope>
    <source>
        <strain evidence="2">CBHHK200</strain>
    </source>
</reference>
<feature type="region of interest" description="Disordered" evidence="1">
    <location>
        <begin position="89"/>
        <end position="128"/>
    </location>
</feature>
<feature type="compositionally biased region" description="Basic and acidic residues" evidence="1">
    <location>
        <begin position="89"/>
        <end position="101"/>
    </location>
</feature>
<protein>
    <submittedName>
        <fullName evidence="2">Uncharacterized protein</fullName>
    </submittedName>
</protein>
<name>A0AAD6SFF8_9AGAR</name>
<proteinExistence type="predicted"/>
<organism evidence="2 3">
    <name type="scientific">Mycena alexandri</name>
    <dbReference type="NCBI Taxonomy" id="1745969"/>
    <lineage>
        <taxon>Eukaryota</taxon>
        <taxon>Fungi</taxon>
        <taxon>Dikarya</taxon>
        <taxon>Basidiomycota</taxon>
        <taxon>Agaricomycotina</taxon>
        <taxon>Agaricomycetes</taxon>
        <taxon>Agaricomycetidae</taxon>
        <taxon>Agaricales</taxon>
        <taxon>Marasmiineae</taxon>
        <taxon>Mycenaceae</taxon>
        <taxon>Mycena</taxon>
    </lineage>
</organism>